<keyword evidence="5" id="KW-0472">Membrane</keyword>
<feature type="chain" id="PRO_5011557213" description="histidine kinase" evidence="6">
    <location>
        <begin position="19"/>
        <end position="650"/>
    </location>
</feature>
<keyword evidence="4" id="KW-0175">Coiled coil</keyword>
<dbReference type="InterPro" id="IPR004358">
    <property type="entry name" value="Sig_transdc_His_kin-like_C"/>
</dbReference>
<feature type="domain" description="Histidine kinase" evidence="7">
    <location>
        <begin position="432"/>
        <end position="649"/>
    </location>
</feature>
<dbReference type="InterPro" id="IPR003594">
    <property type="entry name" value="HATPase_dom"/>
</dbReference>
<gene>
    <name evidence="8" type="ORF">SAMN05216464_10130</name>
</gene>
<dbReference type="OrthoDB" id="9810447at2"/>
<dbReference type="Pfam" id="PF02518">
    <property type="entry name" value="HATPase_c"/>
    <property type="match status" value="1"/>
</dbReference>
<dbReference type="PRINTS" id="PR00344">
    <property type="entry name" value="BCTRLSENSOR"/>
</dbReference>
<keyword evidence="5" id="KW-1133">Transmembrane helix</keyword>
<evidence type="ECO:0000259" key="7">
    <source>
        <dbReference type="PROSITE" id="PS50109"/>
    </source>
</evidence>
<evidence type="ECO:0000256" key="3">
    <source>
        <dbReference type="ARBA" id="ARBA00022553"/>
    </source>
</evidence>
<dbReference type="SMART" id="SM00387">
    <property type="entry name" value="HATPase_c"/>
    <property type="match status" value="1"/>
</dbReference>
<reference evidence="8 9" key="1">
    <citation type="submission" date="2016-10" db="EMBL/GenBank/DDBJ databases">
        <authorList>
            <person name="de Groot N.N."/>
        </authorList>
    </citation>
    <scope>NUCLEOTIDE SEQUENCE [LARGE SCALE GENOMIC DNA]</scope>
    <source>
        <strain evidence="8 9">47C3B</strain>
    </source>
</reference>
<dbReference type="InterPro" id="IPR036890">
    <property type="entry name" value="HATPase_C_sf"/>
</dbReference>
<feature type="transmembrane region" description="Helical" evidence="5">
    <location>
        <begin position="391"/>
        <end position="410"/>
    </location>
</feature>
<dbReference type="GO" id="GO:0000155">
    <property type="term" value="F:phosphorelay sensor kinase activity"/>
    <property type="evidence" value="ECO:0007669"/>
    <property type="project" value="InterPro"/>
</dbReference>
<keyword evidence="8" id="KW-0418">Kinase</keyword>
<keyword evidence="9" id="KW-1185">Reference proteome</keyword>
<dbReference type="SUPFAM" id="SSF48452">
    <property type="entry name" value="TPR-like"/>
    <property type="match status" value="3"/>
</dbReference>
<dbReference type="Pfam" id="PF13424">
    <property type="entry name" value="TPR_12"/>
    <property type="match status" value="1"/>
</dbReference>
<dbReference type="PANTHER" id="PTHR43547:SF2">
    <property type="entry name" value="HYBRID SIGNAL TRANSDUCTION HISTIDINE KINASE C"/>
    <property type="match status" value="1"/>
</dbReference>
<feature type="coiled-coil region" evidence="4">
    <location>
        <begin position="322"/>
        <end position="352"/>
    </location>
</feature>
<evidence type="ECO:0000313" key="9">
    <source>
        <dbReference type="Proteomes" id="UP000199072"/>
    </source>
</evidence>
<dbReference type="InterPro" id="IPR019734">
    <property type="entry name" value="TPR_rpt"/>
</dbReference>
<keyword evidence="6" id="KW-0732">Signal</keyword>
<dbReference type="SUPFAM" id="SSF47384">
    <property type="entry name" value="Homodimeric domain of signal transducing histidine kinase"/>
    <property type="match status" value="1"/>
</dbReference>
<feature type="signal peptide" evidence="6">
    <location>
        <begin position="1"/>
        <end position="18"/>
    </location>
</feature>
<keyword evidence="3" id="KW-0597">Phosphoprotein</keyword>
<dbReference type="CDD" id="cd00082">
    <property type="entry name" value="HisKA"/>
    <property type="match status" value="1"/>
</dbReference>
<dbReference type="Gene3D" id="3.30.565.10">
    <property type="entry name" value="Histidine kinase-like ATPase, C-terminal domain"/>
    <property type="match status" value="1"/>
</dbReference>
<proteinExistence type="predicted"/>
<dbReference type="AlphaFoldDB" id="A0A1G6SSE3"/>
<dbReference type="PROSITE" id="PS50109">
    <property type="entry name" value="HIS_KIN"/>
    <property type="match status" value="1"/>
</dbReference>
<evidence type="ECO:0000256" key="1">
    <source>
        <dbReference type="ARBA" id="ARBA00000085"/>
    </source>
</evidence>
<dbReference type="SMART" id="SM00028">
    <property type="entry name" value="TPR"/>
    <property type="match status" value="5"/>
</dbReference>
<dbReference type="Gene3D" id="1.10.287.130">
    <property type="match status" value="1"/>
</dbReference>
<dbReference type="SMART" id="SM00388">
    <property type="entry name" value="HisKA"/>
    <property type="match status" value="1"/>
</dbReference>
<dbReference type="PROSITE" id="PS51257">
    <property type="entry name" value="PROKAR_LIPOPROTEIN"/>
    <property type="match status" value="1"/>
</dbReference>
<evidence type="ECO:0000256" key="6">
    <source>
        <dbReference type="SAM" id="SignalP"/>
    </source>
</evidence>
<dbReference type="STRING" id="1391627.SAMN05216464_10130"/>
<dbReference type="Proteomes" id="UP000199072">
    <property type="component" value="Unassembled WGS sequence"/>
</dbReference>
<comment type="catalytic activity">
    <reaction evidence="1">
        <text>ATP + protein L-histidine = ADP + protein N-phospho-L-histidine.</text>
        <dbReference type="EC" id="2.7.13.3"/>
    </reaction>
</comment>
<evidence type="ECO:0000256" key="5">
    <source>
        <dbReference type="SAM" id="Phobius"/>
    </source>
</evidence>
<keyword evidence="8" id="KW-0808">Transferase</keyword>
<evidence type="ECO:0000313" key="8">
    <source>
        <dbReference type="EMBL" id="SDD19718.1"/>
    </source>
</evidence>
<dbReference type="EMBL" id="FNAI01000001">
    <property type="protein sequence ID" value="SDD19718.1"/>
    <property type="molecule type" value="Genomic_DNA"/>
</dbReference>
<dbReference type="EC" id="2.7.13.3" evidence="2"/>
<dbReference type="RefSeq" id="WP_091142208.1">
    <property type="nucleotide sequence ID" value="NZ_FNAI01000001.1"/>
</dbReference>
<dbReference type="InterPro" id="IPR005467">
    <property type="entry name" value="His_kinase_dom"/>
</dbReference>
<name>A0A1G6SSE3_9SPHI</name>
<dbReference type="InterPro" id="IPR011990">
    <property type="entry name" value="TPR-like_helical_dom_sf"/>
</dbReference>
<evidence type="ECO:0000256" key="4">
    <source>
        <dbReference type="SAM" id="Coils"/>
    </source>
</evidence>
<sequence length="650" mass="72515">MIIKGLRLSLLFSLSVLAACGQDTRRRELVIVKDSLAIKHYADKSKAYQQNFPDSALSYADQGLKLSRKLKYRHGEGIMLDRLADINARYGNLGLAIKYRQEALTIFKTLNDAASVADTRSGLGILVARKGDRITGNTLLRQTLAFYRTRKDTAGIILSETRLGEVQELVGNHKQALVWYTEAEQLQEGRPLTDDYLGLISSIGKLHTRHGNHNQAIAYYEKGISKSSSGRYVKSHIAFLHQAGKAADSLGDKAKALDYHRRGLQKARENGLQEEEARSLMAIAGTLKNEDATQSITHLKNALAISRNIGEKQLSAEIYHSLSDIYRQQARYEEALQALEAHHRLLDSLQEANEGHKLAVLQGSYELAESRLHIESLELINRQRTDQRNEGLIAAIAVLLILLVLTFYFYKTKRLNQQLQSSNLIKDKLFSIIGHDLRNPIGGITQLLALMEEGGLSENEMYELVTEMKKQGNVTLEILNALLNWGEAQLKGIHIKPVNFNAKDSILKNMAALQQQAADKSIQIHDHSAAQLEVFGDVNHFDFIIRNLLSNAIKFSRPLGQVEISAEIQAGANQLTFAIKDYGKGISPEQQALFLKSNLDISYGTKGEKGTGIGLMLSKEFITANHGRIWLDSKVGEGTVFYFTFPQVKK</sequence>
<dbReference type="SUPFAM" id="SSF55874">
    <property type="entry name" value="ATPase domain of HSP90 chaperone/DNA topoisomerase II/histidine kinase"/>
    <property type="match status" value="1"/>
</dbReference>
<protein>
    <recommendedName>
        <fullName evidence="2">histidine kinase</fullName>
        <ecNumber evidence="2">2.7.13.3</ecNumber>
    </recommendedName>
</protein>
<dbReference type="InterPro" id="IPR036097">
    <property type="entry name" value="HisK_dim/P_sf"/>
</dbReference>
<dbReference type="Gene3D" id="1.25.40.10">
    <property type="entry name" value="Tetratricopeptide repeat domain"/>
    <property type="match status" value="2"/>
</dbReference>
<evidence type="ECO:0000256" key="2">
    <source>
        <dbReference type="ARBA" id="ARBA00012438"/>
    </source>
</evidence>
<organism evidence="8 9">
    <name type="scientific">Mucilaginibacter pineti</name>
    <dbReference type="NCBI Taxonomy" id="1391627"/>
    <lineage>
        <taxon>Bacteria</taxon>
        <taxon>Pseudomonadati</taxon>
        <taxon>Bacteroidota</taxon>
        <taxon>Sphingobacteriia</taxon>
        <taxon>Sphingobacteriales</taxon>
        <taxon>Sphingobacteriaceae</taxon>
        <taxon>Mucilaginibacter</taxon>
    </lineage>
</organism>
<keyword evidence="5" id="KW-0812">Transmembrane</keyword>
<dbReference type="PANTHER" id="PTHR43547">
    <property type="entry name" value="TWO-COMPONENT HISTIDINE KINASE"/>
    <property type="match status" value="1"/>
</dbReference>
<accession>A0A1G6SSE3</accession>
<dbReference type="InterPro" id="IPR003661">
    <property type="entry name" value="HisK_dim/P_dom"/>
</dbReference>